<proteinExistence type="predicted"/>
<protein>
    <submittedName>
        <fullName evidence="2">Uncharacterized protein</fullName>
    </submittedName>
</protein>
<gene>
    <name evidence="2" type="ORF">BJ508DRAFT_323224</name>
</gene>
<sequence length="614" mass="68206">MASSGGSNGWGGGGGNVPPQSPIRTRSGPLQPMTAPVPQLREFSDEILQAICAAMCLDPTGTREAVWLRIGVAARDVKRLMDPFFTTGVKYSEKVRPNLVGPAGVRALATARGLSEAGPIGDVVDLLVRHWDRVMDVAVAAHNRNGLNQQLAALAPDDAMPEPPIPQQANRRRGEWKFPTDGDLEPHTVISETHMPGKVVSRDHHPANPLGVFDAAPNYKTRFYIIKDHRHLASTTIRLIHPYDQAEEPRGNEEAPGQFKHAQFQYDRFEDFPRGISPDQHGGRGVDAKKATFPPNAAVARAKLGLVDGSFFPVDSAIAQNAIRDHINLEENKKLKEANQKTKKLSTVLKDKAGAAGQNLETDRFGDDVLPVIEAPESYTGEHSATGKERQSSNKLYNMFRDQVTRVLLRNNIKAGSVARMTEDDWINLCVDILLEDETLPDLVREDLLFGVHENVLEVDDNATTARNLALAVTYGNQLTAWVDARDQGNQAPRPQRPADEEVRRPVQRRLDPQDQLWHQQRRFLWPALRFLVKGCIDSSIQAAKETELYLKARKEYSDYWAPSAYAKALTTKPSHPHFIDIKVRKGKRGAEEEEEAGDNPGTAVAKRPRTRRT</sequence>
<keyword evidence="3" id="KW-1185">Reference proteome</keyword>
<reference evidence="2 3" key="1">
    <citation type="journal article" date="2018" name="Nat. Ecol. Evol.">
        <title>Pezizomycetes genomes reveal the molecular basis of ectomycorrhizal truffle lifestyle.</title>
        <authorList>
            <person name="Murat C."/>
            <person name="Payen T."/>
            <person name="Noel B."/>
            <person name="Kuo A."/>
            <person name="Morin E."/>
            <person name="Chen J."/>
            <person name="Kohler A."/>
            <person name="Krizsan K."/>
            <person name="Balestrini R."/>
            <person name="Da Silva C."/>
            <person name="Montanini B."/>
            <person name="Hainaut M."/>
            <person name="Levati E."/>
            <person name="Barry K.W."/>
            <person name="Belfiori B."/>
            <person name="Cichocki N."/>
            <person name="Clum A."/>
            <person name="Dockter R.B."/>
            <person name="Fauchery L."/>
            <person name="Guy J."/>
            <person name="Iotti M."/>
            <person name="Le Tacon F."/>
            <person name="Lindquist E.A."/>
            <person name="Lipzen A."/>
            <person name="Malagnac F."/>
            <person name="Mello A."/>
            <person name="Molinier V."/>
            <person name="Miyauchi S."/>
            <person name="Poulain J."/>
            <person name="Riccioni C."/>
            <person name="Rubini A."/>
            <person name="Sitrit Y."/>
            <person name="Splivallo R."/>
            <person name="Traeger S."/>
            <person name="Wang M."/>
            <person name="Zifcakova L."/>
            <person name="Wipf D."/>
            <person name="Zambonelli A."/>
            <person name="Paolocci F."/>
            <person name="Nowrousian M."/>
            <person name="Ottonello S."/>
            <person name="Baldrian P."/>
            <person name="Spatafora J.W."/>
            <person name="Henrissat B."/>
            <person name="Nagy L.G."/>
            <person name="Aury J.M."/>
            <person name="Wincker P."/>
            <person name="Grigoriev I.V."/>
            <person name="Bonfante P."/>
            <person name="Martin F.M."/>
        </authorList>
    </citation>
    <scope>NUCLEOTIDE SEQUENCE [LARGE SCALE GENOMIC DNA]</scope>
    <source>
        <strain evidence="2 3">RN42</strain>
    </source>
</reference>
<feature type="compositionally biased region" description="Gly residues" evidence="1">
    <location>
        <begin position="1"/>
        <end position="16"/>
    </location>
</feature>
<evidence type="ECO:0000256" key="1">
    <source>
        <dbReference type="SAM" id="MobiDB-lite"/>
    </source>
</evidence>
<dbReference type="Proteomes" id="UP000275078">
    <property type="component" value="Unassembled WGS sequence"/>
</dbReference>
<feature type="region of interest" description="Disordered" evidence="1">
    <location>
        <begin position="585"/>
        <end position="614"/>
    </location>
</feature>
<dbReference type="EMBL" id="ML119657">
    <property type="protein sequence ID" value="RPA84658.1"/>
    <property type="molecule type" value="Genomic_DNA"/>
</dbReference>
<accession>A0A3N4IIW7</accession>
<name>A0A3N4IIW7_ASCIM</name>
<evidence type="ECO:0000313" key="3">
    <source>
        <dbReference type="Proteomes" id="UP000275078"/>
    </source>
</evidence>
<feature type="region of interest" description="Disordered" evidence="1">
    <location>
        <begin position="1"/>
        <end position="35"/>
    </location>
</feature>
<organism evidence="2 3">
    <name type="scientific">Ascobolus immersus RN42</name>
    <dbReference type="NCBI Taxonomy" id="1160509"/>
    <lineage>
        <taxon>Eukaryota</taxon>
        <taxon>Fungi</taxon>
        <taxon>Dikarya</taxon>
        <taxon>Ascomycota</taxon>
        <taxon>Pezizomycotina</taxon>
        <taxon>Pezizomycetes</taxon>
        <taxon>Pezizales</taxon>
        <taxon>Ascobolaceae</taxon>
        <taxon>Ascobolus</taxon>
    </lineage>
</organism>
<evidence type="ECO:0000313" key="2">
    <source>
        <dbReference type="EMBL" id="RPA84658.1"/>
    </source>
</evidence>
<feature type="compositionally biased region" description="Basic and acidic residues" evidence="1">
    <location>
        <begin position="497"/>
        <end position="508"/>
    </location>
</feature>
<feature type="region of interest" description="Disordered" evidence="1">
    <location>
        <begin position="488"/>
        <end position="508"/>
    </location>
</feature>
<dbReference type="AlphaFoldDB" id="A0A3N4IIW7"/>